<keyword evidence="2" id="KW-1185">Reference proteome</keyword>
<dbReference type="AlphaFoldDB" id="A0A822YIS0"/>
<evidence type="ECO:0000313" key="2">
    <source>
        <dbReference type="Proteomes" id="UP000607653"/>
    </source>
</evidence>
<sequence length="84" mass="9463">MNLSHSRLFFSLTQNSHHRRGRNLRRHLTTDPSSLHLCICWSGNDESCSLAGGLRVILTDQNKCWSENLQQGSTQRGIGGINDK</sequence>
<reference evidence="1 2" key="1">
    <citation type="journal article" date="2020" name="Mol. Biol. Evol.">
        <title>Distinct Expression and Methylation Patterns for Genes with Different Fates following a Single Whole-Genome Duplication in Flowering Plants.</title>
        <authorList>
            <person name="Shi T."/>
            <person name="Rahmani R.S."/>
            <person name="Gugger P.F."/>
            <person name="Wang M."/>
            <person name="Li H."/>
            <person name="Zhang Y."/>
            <person name="Li Z."/>
            <person name="Wang Q."/>
            <person name="Van de Peer Y."/>
            <person name="Marchal K."/>
            <person name="Chen J."/>
        </authorList>
    </citation>
    <scope>NUCLEOTIDE SEQUENCE [LARGE SCALE GENOMIC DNA]</scope>
    <source>
        <tissue evidence="1">Leaf</tissue>
    </source>
</reference>
<protein>
    <submittedName>
        <fullName evidence="1">Uncharacterized protein</fullName>
    </submittedName>
</protein>
<gene>
    <name evidence="1" type="ORF">HUJ06_010242</name>
</gene>
<accession>A0A822YIS0</accession>
<proteinExistence type="predicted"/>
<dbReference type="Proteomes" id="UP000607653">
    <property type="component" value="Unassembled WGS sequence"/>
</dbReference>
<evidence type="ECO:0000313" key="1">
    <source>
        <dbReference type="EMBL" id="DAD31391.1"/>
    </source>
</evidence>
<organism evidence="1 2">
    <name type="scientific">Nelumbo nucifera</name>
    <name type="common">Sacred lotus</name>
    <dbReference type="NCBI Taxonomy" id="4432"/>
    <lineage>
        <taxon>Eukaryota</taxon>
        <taxon>Viridiplantae</taxon>
        <taxon>Streptophyta</taxon>
        <taxon>Embryophyta</taxon>
        <taxon>Tracheophyta</taxon>
        <taxon>Spermatophyta</taxon>
        <taxon>Magnoliopsida</taxon>
        <taxon>Proteales</taxon>
        <taxon>Nelumbonaceae</taxon>
        <taxon>Nelumbo</taxon>
    </lineage>
</organism>
<name>A0A822YIS0_NELNU</name>
<comment type="caution">
    <text evidence="1">The sequence shown here is derived from an EMBL/GenBank/DDBJ whole genome shotgun (WGS) entry which is preliminary data.</text>
</comment>
<dbReference type="EMBL" id="DUZY01000003">
    <property type="protein sequence ID" value="DAD31391.1"/>
    <property type="molecule type" value="Genomic_DNA"/>
</dbReference>